<evidence type="ECO:0000313" key="5">
    <source>
        <dbReference type="EMBL" id="MDR6726702.1"/>
    </source>
</evidence>
<sequence>MMKTKVTIQEIAHFTGLSKFAVSRALSGKSGVSDQTRDVILKAAGKLGYFKDNAALSGDVHNSNDLNDPQNIRWSGTILILFPNVRYQNQESVYWGPVFNGISSRLNQKGINILTLTEPSTDQLFTLLNPDAIRGIITVGSISTPILLEIKRLGIPVVMVDHLDPVFHSDSIFTDNFASMRDIMLYLLRKGFKRFQFVGNIHDAHSFYERWLAYSSVLMGHGIELNQIPELSSPDLEDFRKTFSSLFNETNLPEVFVCANDFYALSTIETLEDMGIRVPDQCVVTGFDNVYNDIPVLASVNVNKELLGARAVDQMLWRIINPESNVEKKLILADVIIREHFGRHSG</sequence>
<dbReference type="Pfam" id="PF00356">
    <property type="entry name" value="LacI"/>
    <property type="match status" value="1"/>
</dbReference>
<evidence type="ECO:0000259" key="4">
    <source>
        <dbReference type="PROSITE" id="PS50932"/>
    </source>
</evidence>
<dbReference type="GO" id="GO:0000976">
    <property type="term" value="F:transcription cis-regulatory region binding"/>
    <property type="evidence" value="ECO:0007669"/>
    <property type="project" value="TreeGrafter"/>
</dbReference>
<dbReference type="CDD" id="cd01392">
    <property type="entry name" value="HTH_LacI"/>
    <property type="match status" value="1"/>
</dbReference>
<evidence type="ECO:0000256" key="1">
    <source>
        <dbReference type="ARBA" id="ARBA00023015"/>
    </source>
</evidence>
<dbReference type="InterPro" id="IPR028082">
    <property type="entry name" value="Peripla_BP_I"/>
</dbReference>
<comment type="caution">
    <text evidence="5">The sequence shown here is derived from an EMBL/GenBank/DDBJ whole genome shotgun (WGS) entry which is preliminary data.</text>
</comment>
<dbReference type="Gene3D" id="3.40.50.2300">
    <property type="match status" value="2"/>
</dbReference>
<name>A0AAP5H6G4_PAEAM</name>
<dbReference type="SUPFAM" id="SSF53822">
    <property type="entry name" value="Periplasmic binding protein-like I"/>
    <property type="match status" value="1"/>
</dbReference>
<dbReference type="InterPro" id="IPR000843">
    <property type="entry name" value="HTH_LacI"/>
</dbReference>
<evidence type="ECO:0000256" key="3">
    <source>
        <dbReference type="ARBA" id="ARBA00023163"/>
    </source>
</evidence>
<dbReference type="Pfam" id="PF13377">
    <property type="entry name" value="Peripla_BP_3"/>
    <property type="match status" value="1"/>
</dbReference>
<dbReference type="InterPro" id="IPR046335">
    <property type="entry name" value="LacI/GalR-like_sensor"/>
</dbReference>
<dbReference type="Gene3D" id="1.10.260.40">
    <property type="entry name" value="lambda repressor-like DNA-binding domains"/>
    <property type="match status" value="1"/>
</dbReference>
<evidence type="ECO:0000313" key="6">
    <source>
        <dbReference type="Proteomes" id="UP001254832"/>
    </source>
</evidence>
<proteinExistence type="predicted"/>
<dbReference type="PANTHER" id="PTHR30146">
    <property type="entry name" value="LACI-RELATED TRANSCRIPTIONAL REPRESSOR"/>
    <property type="match status" value="1"/>
</dbReference>
<dbReference type="SMART" id="SM00354">
    <property type="entry name" value="HTH_LACI"/>
    <property type="match status" value="1"/>
</dbReference>
<dbReference type="EMBL" id="JAVDTR010000019">
    <property type="protein sequence ID" value="MDR6726702.1"/>
    <property type="molecule type" value="Genomic_DNA"/>
</dbReference>
<dbReference type="AlphaFoldDB" id="A0AAP5H6G4"/>
<dbReference type="PROSITE" id="PS50932">
    <property type="entry name" value="HTH_LACI_2"/>
    <property type="match status" value="1"/>
</dbReference>
<keyword evidence="2" id="KW-0238">DNA-binding</keyword>
<accession>A0AAP5H6G4</accession>
<gene>
    <name evidence="5" type="ORF">J2W91_005224</name>
</gene>
<organism evidence="5 6">
    <name type="scientific">Paenibacillus amylolyticus</name>
    <dbReference type="NCBI Taxonomy" id="1451"/>
    <lineage>
        <taxon>Bacteria</taxon>
        <taxon>Bacillati</taxon>
        <taxon>Bacillota</taxon>
        <taxon>Bacilli</taxon>
        <taxon>Bacillales</taxon>
        <taxon>Paenibacillaceae</taxon>
        <taxon>Paenibacillus</taxon>
    </lineage>
</organism>
<dbReference type="PANTHER" id="PTHR30146:SF109">
    <property type="entry name" value="HTH-TYPE TRANSCRIPTIONAL REGULATOR GALS"/>
    <property type="match status" value="1"/>
</dbReference>
<keyword evidence="3" id="KW-0804">Transcription</keyword>
<reference evidence="5" key="1">
    <citation type="submission" date="2023-07" db="EMBL/GenBank/DDBJ databases">
        <title>Sorghum-associated microbial communities from plants grown in Nebraska, USA.</title>
        <authorList>
            <person name="Schachtman D."/>
        </authorList>
    </citation>
    <scope>NUCLEOTIDE SEQUENCE</scope>
    <source>
        <strain evidence="5">BE80</strain>
    </source>
</reference>
<dbReference type="GO" id="GO:0003700">
    <property type="term" value="F:DNA-binding transcription factor activity"/>
    <property type="evidence" value="ECO:0007669"/>
    <property type="project" value="TreeGrafter"/>
</dbReference>
<keyword evidence="1" id="KW-0805">Transcription regulation</keyword>
<dbReference type="Proteomes" id="UP001254832">
    <property type="component" value="Unassembled WGS sequence"/>
</dbReference>
<dbReference type="SUPFAM" id="SSF47413">
    <property type="entry name" value="lambda repressor-like DNA-binding domains"/>
    <property type="match status" value="1"/>
</dbReference>
<dbReference type="InterPro" id="IPR010982">
    <property type="entry name" value="Lambda_DNA-bd_dom_sf"/>
</dbReference>
<evidence type="ECO:0000256" key="2">
    <source>
        <dbReference type="ARBA" id="ARBA00023125"/>
    </source>
</evidence>
<protein>
    <submittedName>
        <fullName evidence="5">LacI family transcriptional regulator</fullName>
    </submittedName>
</protein>
<feature type="domain" description="HTH lacI-type" evidence="4">
    <location>
        <begin position="6"/>
        <end position="58"/>
    </location>
</feature>